<sequence length="175" mass="19347">MVVPKKTKYTFDRSSLGFEAVSLVPFEAKLIDLSLLSPVQCHWLNDYHSKVRSIIGNELQNQGRHEAYKWLTEKTKPLSCHSHEVNEIPKTRKTVHMDKSHGSSEHVSREITESSSFSTKSSKGTTISKNVEYTTAVSNAADVEQASQASSSVKALSSLLVICIVAFTSLCCSLQ</sequence>
<dbReference type="Gene3D" id="3.90.230.10">
    <property type="entry name" value="Creatinase/methionine aminopeptidase superfamily"/>
    <property type="match status" value="1"/>
</dbReference>
<feature type="compositionally biased region" description="Low complexity" evidence="1">
    <location>
        <begin position="114"/>
        <end position="123"/>
    </location>
</feature>
<evidence type="ECO:0000313" key="3">
    <source>
        <dbReference type="EMBL" id="KAK7068098.1"/>
    </source>
</evidence>
<dbReference type="PANTHER" id="PTHR43763">
    <property type="entry name" value="XAA-PRO AMINOPEPTIDASE 1"/>
    <property type="match status" value="1"/>
</dbReference>
<feature type="compositionally biased region" description="Basic and acidic residues" evidence="1">
    <location>
        <begin position="92"/>
        <end position="112"/>
    </location>
</feature>
<dbReference type="InterPro" id="IPR050422">
    <property type="entry name" value="X-Pro_aminopeptidase_P"/>
</dbReference>
<dbReference type="InterPro" id="IPR032416">
    <property type="entry name" value="Peptidase_M24_C"/>
</dbReference>
<dbReference type="Proteomes" id="UP001381693">
    <property type="component" value="Unassembled WGS sequence"/>
</dbReference>
<proteinExistence type="predicted"/>
<dbReference type="PANTHER" id="PTHR43763:SF6">
    <property type="entry name" value="XAA-PRO AMINOPEPTIDASE 1"/>
    <property type="match status" value="1"/>
</dbReference>
<dbReference type="AlphaFoldDB" id="A0AAN8WSS7"/>
<dbReference type="GO" id="GO:0004177">
    <property type="term" value="F:aminopeptidase activity"/>
    <property type="evidence" value="ECO:0007669"/>
    <property type="project" value="UniProtKB-KW"/>
</dbReference>
<gene>
    <name evidence="3" type="primary">XPNPEP2_2</name>
    <name evidence="3" type="ORF">SK128_025420</name>
</gene>
<evidence type="ECO:0000256" key="1">
    <source>
        <dbReference type="SAM" id="MobiDB-lite"/>
    </source>
</evidence>
<protein>
    <submittedName>
        <fullName evidence="3">Xaa-Pro aminopeptidase 2</fullName>
        <ecNumber evidence="3">3.4.11.9</ecNumber>
    </submittedName>
</protein>
<feature type="domain" description="Peptidase M24 C-terminal" evidence="2">
    <location>
        <begin position="16"/>
        <end position="78"/>
    </location>
</feature>
<dbReference type="Pfam" id="PF16188">
    <property type="entry name" value="Peptidase_M24_C"/>
    <property type="match status" value="1"/>
</dbReference>
<evidence type="ECO:0000259" key="2">
    <source>
        <dbReference type="Pfam" id="PF16188"/>
    </source>
</evidence>
<keyword evidence="3" id="KW-0031">Aminopeptidase</keyword>
<keyword evidence="3" id="KW-0645">Protease</keyword>
<name>A0AAN8WSS7_HALRR</name>
<keyword evidence="4" id="KW-1185">Reference proteome</keyword>
<feature type="region of interest" description="Disordered" evidence="1">
    <location>
        <begin position="92"/>
        <end position="123"/>
    </location>
</feature>
<dbReference type="InterPro" id="IPR036005">
    <property type="entry name" value="Creatinase/aminopeptidase-like"/>
</dbReference>
<accession>A0AAN8WSS7</accession>
<organism evidence="3 4">
    <name type="scientific">Halocaridina rubra</name>
    <name type="common">Hawaiian red shrimp</name>
    <dbReference type="NCBI Taxonomy" id="373956"/>
    <lineage>
        <taxon>Eukaryota</taxon>
        <taxon>Metazoa</taxon>
        <taxon>Ecdysozoa</taxon>
        <taxon>Arthropoda</taxon>
        <taxon>Crustacea</taxon>
        <taxon>Multicrustacea</taxon>
        <taxon>Malacostraca</taxon>
        <taxon>Eumalacostraca</taxon>
        <taxon>Eucarida</taxon>
        <taxon>Decapoda</taxon>
        <taxon>Pleocyemata</taxon>
        <taxon>Caridea</taxon>
        <taxon>Atyoidea</taxon>
        <taxon>Atyidae</taxon>
        <taxon>Halocaridina</taxon>
    </lineage>
</organism>
<comment type="caution">
    <text evidence="3">The sequence shown here is derived from an EMBL/GenBank/DDBJ whole genome shotgun (WGS) entry which is preliminary data.</text>
</comment>
<keyword evidence="3" id="KW-0378">Hydrolase</keyword>
<dbReference type="EC" id="3.4.11.9" evidence="3"/>
<evidence type="ECO:0000313" key="4">
    <source>
        <dbReference type="Proteomes" id="UP001381693"/>
    </source>
</evidence>
<reference evidence="3 4" key="1">
    <citation type="submission" date="2023-11" db="EMBL/GenBank/DDBJ databases">
        <title>Halocaridina rubra genome assembly.</title>
        <authorList>
            <person name="Smith C."/>
        </authorList>
    </citation>
    <scope>NUCLEOTIDE SEQUENCE [LARGE SCALE GENOMIC DNA]</scope>
    <source>
        <strain evidence="3">EP-1</strain>
        <tissue evidence="3">Whole</tissue>
    </source>
</reference>
<dbReference type="EMBL" id="JAXCGZ010017439">
    <property type="protein sequence ID" value="KAK7068098.1"/>
    <property type="molecule type" value="Genomic_DNA"/>
</dbReference>